<dbReference type="Proteomes" id="UP000241559">
    <property type="component" value="Segment"/>
</dbReference>
<proteinExistence type="predicted"/>
<keyword evidence="1" id="KW-0418">Kinase</keyword>
<dbReference type="InterPro" id="IPR048444">
    <property type="entry name" value="DNMK"/>
</dbReference>
<dbReference type="SMR" id="A0A159ZQG9"/>
<reference evidence="1" key="1">
    <citation type="journal article" date="2016" name="Genom Data">
        <title>Isolation and complete genome sequencing of Mimivirus bombay, a Giant Virus in sewage of Mumbai, India.</title>
        <authorList>
            <person name="Chatterjee A."/>
            <person name="Ali F."/>
            <person name="Bange D."/>
            <person name="Kondabagil K."/>
        </authorList>
    </citation>
    <scope>NUCLEOTIDE SEQUENCE [LARGE SCALE GENOMIC DNA]</scope>
    <source>
        <strain evidence="1">1</strain>
    </source>
</reference>
<sequence length="193" mass="22106">MVLIGLMGGKGSGKTTAASYLIDRLGFIEKSFADPLKKACKELFLLSDEQIYGTQEQKETPDDRWFGCTPRKMLQYVGTDLLRDYLDNIMPGLHKNIFTHHFRLWYRDLMMKNPHACVVISDVRFQNEADFIKELGGYLIKIDRPGIASDDTHPSEVELRSIKSYDIVLVNNKTIEEFYSQIISCVDNASQMN</sequence>
<keyword evidence="1" id="KW-0808">Transferase</keyword>
<dbReference type="SUPFAM" id="SSF52540">
    <property type="entry name" value="P-loop containing nucleoside triphosphate hydrolases"/>
    <property type="match status" value="1"/>
</dbReference>
<dbReference type="InterPro" id="IPR027417">
    <property type="entry name" value="P-loop_NTPase"/>
</dbReference>
<name>A0A159ZQG9_MIMIV</name>
<evidence type="ECO:0000313" key="1">
    <source>
        <dbReference type="EMBL" id="AMZ02957.1"/>
    </source>
</evidence>
<dbReference type="EMBL" id="KU761889">
    <property type="protein sequence ID" value="AMZ02957.1"/>
    <property type="molecule type" value="Genomic_DNA"/>
</dbReference>
<organism evidence="1 2">
    <name type="scientific">Mimivirus Bombay</name>
    <dbReference type="NCBI Taxonomy" id="1835008"/>
    <lineage>
        <taxon>Viruses</taxon>
        <taxon>Varidnaviria</taxon>
        <taxon>Bamfordvirae</taxon>
        <taxon>Nucleocytoviricota</taxon>
        <taxon>Megaviricetes</taxon>
        <taxon>Imitervirales</taxon>
        <taxon>Mimiviridae</taxon>
        <taxon>Megamimivirinae</taxon>
        <taxon>Mimivirus</taxon>
        <taxon>Mimivirus bradfordmassiliense</taxon>
    </lineage>
</organism>
<dbReference type="Gene3D" id="3.40.50.300">
    <property type="entry name" value="P-loop containing nucleotide triphosphate hydrolases"/>
    <property type="match status" value="1"/>
</dbReference>
<dbReference type="GO" id="GO:0016301">
    <property type="term" value="F:kinase activity"/>
    <property type="evidence" value="ECO:0007669"/>
    <property type="project" value="UniProtKB-KW"/>
</dbReference>
<protein>
    <submittedName>
        <fullName evidence="1">Putative deoxynucleotide monophosphate kinase</fullName>
    </submittedName>
</protein>
<dbReference type="Pfam" id="PF21448">
    <property type="entry name" value="DNMK"/>
    <property type="match status" value="1"/>
</dbReference>
<accession>A0A159ZQG9</accession>
<evidence type="ECO:0000313" key="2">
    <source>
        <dbReference type="Proteomes" id="UP000241559"/>
    </source>
</evidence>